<feature type="transmembrane region" description="Helical" evidence="8">
    <location>
        <begin position="243"/>
        <end position="261"/>
    </location>
</feature>
<reference evidence="11 12" key="1">
    <citation type="submission" date="2016-07" db="EMBL/GenBank/DDBJ databases">
        <title>Pervasive Adenine N6-methylation of Active Genes in Fungi.</title>
        <authorList>
            <consortium name="DOE Joint Genome Institute"/>
            <person name="Mondo S.J."/>
            <person name="Dannebaum R.O."/>
            <person name="Kuo R.C."/>
            <person name="Labutti K."/>
            <person name="Haridas S."/>
            <person name="Kuo A."/>
            <person name="Salamov A."/>
            <person name="Ahrendt S.R."/>
            <person name="Lipzen A."/>
            <person name="Sullivan W."/>
            <person name="Andreopoulos W.B."/>
            <person name="Clum A."/>
            <person name="Lindquist E."/>
            <person name="Daum C."/>
            <person name="Ramamoorthy G.K."/>
            <person name="Gryganskyi A."/>
            <person name="Culley D."/>
            <person name="Magnuson J.K."/>
            <person name="James T.Y."/>
            <person name="O'Malley M.A."/>
            <person name="Stajich J.E."/>
            <person name="Spatafora J.W."/>
            <person name="Visel A."/>
            <person name="Grigoriev I.V."/>
        </authorList>
    </citation>
    <scope>NUCLEOTIDE SEQUENCE [LARGE SCALE GENOMIC DNA]</scope>
    <source>
        <strain evidence="11 12">CBS 115471</strain>
    </source>
</reference>
<keyword evidence="2" id="KW-0813">Transport</keyword>
<feature type="transmembrane region" description="Helical" evidence="8">
    <location>
        <begin position="181"/>
        <end position="202"/>
    </location>
</feature>
<dbReference type="AlphaFoldDB" id="A0A1Y2A2W6"/>
<keyword evidence="4 8" id="KW-1133">Transmembrane helix</keyword>
<feature type="transmembrane region" description="Helical" evidence="8">
    <location>
        <begin position="357"/>
        <end position="379"/>
    </location>
</feature>
<dbReference type="EMBL" id="MCFA01000015">
    <property type="protein sequence ID" value="ORY16871.1"/>
    <property type="molecule type" value="Genomic_DNA"/>
</dbReference>
<keyword evidence="12" id="KW-1185">Reference proteome</keyword>
<name>A0A1Y2A2W6_9PLEO</name>
<comment type="subcellular location">
    <subcellularLocation>
        <location evidence="1">Membrane</location>
        <topology evidence="1">Multi-pass membrane protein</topology>
    </subcellularLocation>
</comment>
<organism evidence="11 12">
    <name type="scientific">Clohesyomyces aquaticus</name>
    <dbReference type="NCBI Taxonomy" id="1231657"/>
    <lineage>
        <taxon>Eukaryota</taxon>
        <taxon>Fungi</taxon>
        <taxon>Dikarya</taxon>
        <taxon>Ascomycota</taxon>
        <taxon>Pezizomycotina</taxon>
        <taxon>Dothideomycetes</taxon>
        <taxon>Pleosporomycetidae</taxon>
        <taxon>Pleosporales</taxon>
        <taxon>Lindgomycetaceae</taxon>
        <taxon>Clohesyomyces</taxon>
    </lineage>
</organism>
<evidence type="ECO:0000256" key="9">
    <source>
        <dbReference type="SAM" id="SignalP"/>
    </source>
</evidence>
<evidence type="ECO:0000256" key="1">
    <source>
        <dbReference type="ARBA" id="ARBA00004141"/>
    </source>
</evidence>
<dbReference type="CDD" id="cd06186">
    <property type="entry name" value="NOX_Duox_like_FAD_NADP"/>
    <property type="match status" value="1"/>
</dbReference>
<gene>
    <name evidence="11" type="ORF">BCR34DRAFT_622113</name>
</gene>
<dbReference type="PANTHER" id="PTHR32361:SF9">
    <property type="entry name" value="FERRIC REDUCTASE TRANSMEMBRANE COMPONENT 3-RELATED"/>
    <property type="match status" value="1"/>
</dbReference>
<dbReference type="PANTHER" id="PTHR32361">
    <property type="entry name" value="FERRIC/CUPRIC REDUCTASE TRANSMEMBRANE COMPONENT"/>
    <property type="match status" value="1"/>
</dbReference>
<keyword evidence="9" id="KW-0732">Signal</keyword>
<evidence type="ECO:0000256" key="8">
    <source>
        <dbReference type="SAM" id="Phobius"/>
    </source>
</evidence>
<evidence type="ECO:0000259" key="10">
    <source>
        <dbReference type="Pfam" id="PF01794"/>
    </source>
</evidence>
<dbReference type="SFLD" id="SFLDS00052">
    <property type="entry name" value="Ferric_Reductase_Domain"/>
    <property type="match status" value="1"/>
</dbReference>
<feature type="compositionally biased region" description="Polar residues" evidence="7">
    <location>
        <begin position="521"/>
        <end position="533"/>
    </location>
</feature>
<evidence type="ECO:0000256" key="7">
    <source>
        <dbReference type="SAM" id="MobiDB-lite"/>
    </source>
</evidence>
<accession>A0A1Y2A2W6</accession>
<dbReference type="GO" id="GO:0000293">
    <property type="term" value="F:ferric-chelate reductase activity"/>
    <property type="evidence" value="ECO:0007669"/>
    <property type="project" value="TreeGrafter"/>
</dbReference>
<dbReference type="InterPro" id="IPR051410">
    <property type="entry name" value="Ferric/Cupric_Reductase"/>
</dbReference>
<dbReference type="InterPro" id="IPR013130">
    <property type="entry name" value="Fe3_Rdtase_TM_dom"/>
</dbReference>
<evidence type="ECO:0000256" key="5">
    <source>
        <dbReference type="ARBA" id="ARBA00023065"/>
    </source>
</evidence>
<dbReference type="GO" id="GO:0006826">
    <property type="term" value="P:iron ion transport"/>
    <property type="evidence" value="ECO:0007669"/>
    <property type="project" value="TreeGrafter"/>
</dbReference>
<dbReference type="Proteomes" id="UP000193144">
    <property type="component" value="Unassembled WGS sequence"/>
</dbReference>
<feature type="transmembrane region" description="Helical" evidence="8">
    <location>
        <begin position="281"/>
        <end position="299"/>
    </location>
</feature>
<dbReference type="Pfam" id="PF01794">
    <property type="entry name" value="Ferric_reduct"/>
    <property type="match status" value="1"/>
</dbReference>
<evidence type="ECO:0000256" key="2">
    <source>
        <dbReference type="ARBA" id="ARBA00022448"/>
    </source>
</evidence>
<dbReference type="InterPro" id="IPR039261">
    <property type="entry name" value="FNR_nucleotide-bd"/>
</dbReference>
<feature type="region of interest" description="Disordered" evidence="7">
    <location>
        <begin position="502"/>
        <end position="533"/>
    </location>
</feature>
<dbReference type="STRING" id="1231657.A0A1Y2A2W6"/>
<keyword evidence="5" id="KW-0406">Ion transport</keyword>
<dbReference type="SFLD" id="SFLDG01168">
    <property type="entry name" value="Ferric_reductase_subgroup_(FRE"/>
    <property type="match status" value="1"/>
</dbReference>
<proteinExistence type="predicted"/>
<comment type="caution">
    <text evidence="11">The sequence shown here is derived from an EMBL/GenBank/DDBJ whole genome shotgun (WGS) entry which is preliminary data.</text>
</comment>
<protein>
    <submittedName>
        <fullName evidence="11">Ferric reductase-like protein transmembrane component 4</fullName>
    </submittedName>
</protein>
<dbReference type="SUPFAM" id="SSF52343">
    <property type="entry name" value="Ferredoxin reductase-like, C-terminal NADP-linked domain"/>
    <property type="match status" value="1"/>
</dbReference>
<feature type="signal peptide" evidence="9">
    <location>
        <begin position="1"/>
        <end position="21"/>
    </location>
</feature>
<evidence type="ECO:0000256" key="3">
    <source>
        <dbReference type="ARBA" id="ARBA00022692"/>
    </source>
</evidence>
<feature type="transmembrane region" description="Helical" evidence="8">
    <location>
        <begin position="386"/>
        <end position="406"/>
    </location>
</feature>
<dbReference type="GO" id="GO:0006879">
    <property type="term" value="P:intracellular iron ion homeostasis"/>
    <property type="evidence" value="ECO:0007669"/>
    <property type="project" value="TreeGrafter"/>
</dbReference>
<dbReference type="OrthoDB" id="167398at2759"/>
<dbReference type="GO" id="GO:0015677">
    <property type="term" value="P:copper ion import"/>
    <property type="evidence" value="ECO:0007669"/>
    <property type="project" value="TreeGrafter"/>
</dbReference>
<feature type="compositionally biased region" description="Basic and acidic residues" evidence="7">
    <location>
        <begin position="503"/>
        <end position="519"/>
    </location>
</feature>
<feature type="transmembrane region" description="Helical" evidence="8">
    <location>
        <begin position="320"/>
        <end position="342"/>
    </location>
</feature>
<sequence>MMLSLRVFFVALFFFVSTAHCRKGHGLIGYGIIMYKPNCATACRDCAATGVLSCSEVMHDMPGMEGMGGMGGMAETSPDCYAKDDAFLQTLAYCISVKCPDVKDWEKEKWWQANVAGTDDVQPEPKLSYRQALDNVTDAPTETLVGGESLNKTMLVSEDDYQANYNAESNFEKEEKIHEKFGIVIVVSCFIIPVAFSLLRFVPFRGILVTRINAWIIDPPLWGSKHKQPLPGSLGIVPTRGQSLFLAYILIINIVLSAVEYKSSQPNMWYPVKSNEILNLITNRCGVLSFANIPLLMLYSSRNNILLKLTDWSHATFLLMHRWVAGIATAQAILHSIIWLRLDLLNGTHSEQSKMAYWYWGIIATLGMTILIPTSVLAIRQKMYELFLAWHIALSILVIAGCYWHILFRFQHNWGYEVWIYASMAVWGFDRIMRVLRVARHGIRTARVTQVDEDYVRVDVPGVTASGHAYLYFPTLTWRVWENHPFSVASAMMPQSGLHKSKSLMDKEAGSPPRKDDIHVSTASSGSEKGSTHQPATLGLTFFLRRQTGLTAKLVAQKSLPVLVEASYGGHIDTSTHPHLLCIVGGIGITAVLPALRAHAGSSKLCWGVRSEGIVHAMEDIVQGIEKEVFVGHRMNVRDVLTDELGFAGNSGVTVLVSGPASMADEVRSVVSEIGRKGAVNVKLVDEAFSW</sequence>
<evidence type="ECO:0000313" key="12">
    <source>
        <dbReference type="Proteomes" id="UP000193144"/>
    </source>
</evidence>
<evidence type="ECO:0000256" key="4">
    <source>
        <dbReference type="ARBA" id="ARBA00022989"/>
    </source>
</evidence>
<evidence type="ECO:0000313" key="11">
    <source>
        <dbReference type="EMBL" id="ORY16871.1"/>
    </source>
</evidence>
<dbReference type="GO" id="GO:0005886">
    <property type="term" value="C:plasma membrane"/>
    <property type="evidence" value="ECO:0007669"/>
    <property type="project" value="TreeGrafter"/>
</dbReference>
<keyword evidence="3 8" id="KW-0812">Transmembrane</keyword>
<feature type="chain" id="PRO_5011001919" evidence="9">
    <location>
        <begin position="22"/>
        <end position="691"/>
    </location>
</feature>
<evidence type="ECO:0000256" key="6">
    <source>
        <dbReference type="ARBA" id="ARBA00023136"/>
    </source>
</evidence>
<feature type="domain" description="Ferric oxidoreductase" evidence="10">
    <location>
        <begin position="285"/>
        <end position="402"/>
    </location>
</feature>
<keyword evidence="6 8" id="KW-0472">Membrane</keyword>